<evidence type="ECO:0000259" key="2">
    <source>
        <dbReference type="SMART" id="SM00922"/>
    </source>
</evidence>
<dbReference type="Pfam" id="PF02746">
    <property type="entry name" value="MR_MLE_N"/>
    <property type="match status" value="1"/>
</dbReference>
<dbReference type="EMBL" id="CAIT01000006">
    <property type="protein sequence ID" value="CCH53380.1"/>
    <property type="molecule type" value="Genomic_DNA"/>
</dbReference>
<protein>
    <submittedName>
        <fullName evidence="3">Mandelate racemase/muconate lactonizing protein</fullName>
        <ecNumber evidence="3">5.1.2.2</ecNumber>
    </submittedName>
</protein>
<dbReference type="SUPFAM" id="SSF54826">
    <property type="entry name" value="Enolase N-terminal domain-like"/>
    <property type="match status" value="1"/>
</dbReference>
<dbReference type="GO" id="GO:0016829">
    <property type="term" value="F:lyase activity"/>
    <property type="evidence" value="ECO:0007669"/>
    <property type="project" value="UniProtKB-KW"/>
</dbReference>
<dbReference type="InterPro" id="IPR013342">
    <property type="entry name" value="Mandelate_racemase_C"/>
</dbReference>
<dbReference type="STRING" id="1185876.BN8_02472"/>
<dbReference type="InterPro" id="IPR034593">
    <property type="entry name" value="DgoD-like"/>
</dbReference>
<comment type="caution">
    <text evidence="3">The sequence shown here is derived from an EMBL/GenBank/DDBJ whole genome shotgun (WGS) entry which is preliminary data.</text>
</comment>
<dbReference type="Pfam" id="PF13378">
    <property type="entry name" value="MR_MLE_C"/>
    <property type="match status" value="1"/>
</dbReference>
<keyword evidence="1" id="KW-0456">Lyase</keyword>
<proteinExistence type="predicted"/>
<dbReference type="InterPro" id="IPR029017">
    <property type="entry name" value="Enolase-like_N"/>
</dbReference>
<dbReference type="CDD" id="cd03316">
    <property type="entry name" value="MR_like"/>
    <property type="match status" value="1"/>
</dbReference>
<dbReference type="Gene3D" id="3.30.390.10">
    <property type="entry name" value="Enolase-like, N-terminal domain"/>
    <property type="match status" value="1"/>
</dbReference>
<keyword evidence="3" id="KW-0413">Isomerase</keyword>
<dbReference type="PROSITE" id="PS51318">
    <property type="entry name" value="TAT"/>
    <property type="match status" value="1"/>
</dbReference>
<dbReference type="InterPro" id="IPR013341">
    <property type="entry name" value="Mandelate_racemase_N_dom"/>
</dbReference>
<dbReference type="RefSeq" id="WP_009281962.1">
    <property type="nucleotide sequence ID" value="NZ_CAIT01000006.1"/>
</dbReference>
<dbReference type="PANTHER" id="PTHR48080">
    <property type="entry name" value="D-GALACTONATE DEHYDRATASE-RELATED"/>
    <property type="match status" value="1"/>
</dbReference>
<dbReference type="InterPro" id="IPR029065">
    <property type="entry name" value="Enolase_C-like"/>
</dbReference>
<dbReference type="InterPro" id="IPR036849">
    <property type="entry name" value="Enolase-like_C_sf"/>
</dbReference>
<evidence type="ECO:0000313" key="3">
    <source>
        <dbReference type="EMBL" id="CCH53380.1"/>
    </source>
</evidence>
<gene>
    <name evidence="3" type="primary">dgoA3</name>
    <name evidence="3" type="ORF">BN8_02472</name>
</gene>
<accession>I2GHK5</accession>
<dbReference type="AlphaFoldDB" id="I2GHK5"/>
<name>I2GHK5_9BACT</name>
<dbReference type="InterPro" id="IPR006311">
    <property type="entry name" value="TAT_signal"/>
</dbReference>
<reference evidence="3 4" key="1">
    <citation type="journal article" date="2012" name="J. Bacteriol.">
        <title>Genome Sequence of the Filamentous Bacterium Fibrisoma limi BUZ 3T.</title>
        <authorList>
            <person name="Filippini M."/>
            <person name="Qi W."/>
            <person name="Jaenicke S."/>
            <person name="Goesmann A."/>
            <person name="Smits T.H."/>
            <person name="Bagheri H.C."/>
        </authorList>
    </citation>
    <scope>NUCLEOTIDE SEQUENCE [LARGE SCALE GENOMIC DNA]</scope>
    <source>
        <strain evidence="4">BUZ 3T</strain>
    </source>
</reference>
<evidence type="ECO:0000313" key="4">
    <source>
        <dbReference type="Proteomes" id="UP000009309"/>
    </source>
</evidence>
<dbReference type="SMART" id="SM00922">
    <property type="entry name" value="MR_MLE"/>
    <property type="match status" value="1"/>
</dbReference>
<organism evidence="3 4">
    <name type="scientific">Fibrisoma limi BUZ 3</name>
    <dbReference type="NCBI Taxonomy" id="1185876"/>
    <lineage>
        <taxon>Bacteria</taxon>
        <taxon>Pseudomonadati</taxon>
        <taxon>Bacteroidota</taxon>
        <taxon>Cytophagia</taxon>
        <taxon>Cytophagales</taxon>
        <taxon>Spirosomataceae</taxon>
        <taxon>Fibrisoma</taxon>
    </lineage>
</organism>
<dbReference type="GO" id="GO:0018838">
    <property type="term" value="F:mandelate racemase activity"/>
    <property type="evidence" value="ECO:0007669"/>
    <property type="project" value="UniProtKB-EC"/>
</dbReference>
<dbReference type="Gene3D" id="3.20.20.120">
    <property type="entry name" value="Enolase-like C-terminal domain"/>
    <property type="match status" value="1"/>
</dbReference>
<evidence type="ECO:0000256" key="1">
    <source>
        <dbReference type="ARBA" id="ARBA00023239"/>
    </source>
</evidence>
<dbReference type="PANTHER" id="PTHR48080:SF2">
    <property type="entry name" value="D-GALACTONATE DEHYDRATASE"/>
    <property type="match status" value="1"/>
</dbReference>
<dbReference type="Proteomes" id="UP000009309">
    <property type="component" value="Unassembled WGS sequence"/>
</dbReference>
<sequence length="413" mass="45417">MMNRLDFLKTLTATAALGLTGAAPRPGTHQATADALPTWPLPDLKKIVPNPVIIRSVELLKTQQRMLLVVTAEDGARGITQCNDRMPNLTSLLKGLVLPHFVGKDARDLPQLVDNAYRLNSNYKYAGMPLWNCIGSVEIAAWDLLGQVARKPVCALLGKPVRTEYGVYISDFYRGGEPPEKVVDRLAGKLAATGAKGVKIKVGGRMMNTPEDDRRTRQFVPLVRKKLGDAITIYADGNGSFTPTEGIETGKFLESYGVAIFEEPCSFEDEEGMRQVNQALSKIMLAGGEQDSSLYRFERLARTGVYDLYQPDLYYNGGILRTLQVSKIVGQHGKQVAPHTPKADPLIAPFWQVAALAPNLYGLQEFVYNPGEKPASWYSPDIRVQNGKMAIPNTPGLGIQYDEGIWKGAERVL</sequence>
<dbReference type="SUPFAM" id="SSF51604">
    <property type="entry name" value="Enolase C-terminal domain-like"/>
    <property type="match status" value="1"/>
</dbReference>
<keyword evidence="4" id="KW-1185">Reference proteome</keyword>
<dbReference type="eggNOG" id="COG4948">
    <property type="taxonomic scope" value="Bacteria"/>
</dbReference>
<dbReference type="SFLD" id="SFLDS00001">
    <property type="entry name" value="Enolase"/>
    <property type="match status" value="1"/>
</dbReference>
<dbReference type="EC" id="5.1.2.2" evidence="3"/>
<feature type="domain" description="Mandelate racemase/muconate lactonizing enzyme C-terminal" evidence="2">
    <location>
        <begin position="179"/>
        <end position="283"/>
    </location>
</feature>